<dbReference type="Proteomes" id="UP000182836">
    <property type="component" value="Unassembled WGS sequence"/>
</dbReference>
<evidence type="ECO:0000313" key="3">
    <source>
        <dbReference type="Proteomes" id="UP000037269"/>
    </source>
</evidence>
<dbReference type="RefSeq" id="WP_043065802.1">
    <property type="nucleotide sequence ID" value="NZ_BJOA01000104.1"/>
</dbReference>
<name>A0A0D1XPE4_ANEMI</name>
<dbReference type="EMBL" id="FNED01000008">
    <property type="protein sequence ID" value="SDI85714.1"/>
    <property type="molecule type" value="Genomic_DNA"/>
</dbReference>
<accession>A0A0D1XPE4</accession>
<keyword evidence="2" id="KW-0472">Membrane</keyword>
<gene>
    <name evidence="1" type="ORF">AF333_30830</name>
    <name evidence="2" type="ORF">SAMN04487909_108185</name>
</gene>
<dbReference type="PATRIC" id="fig|47500.12.peg.6460"/>
<proteinExistence type="predicted"/>
<reference evidence="2 4" key="2">
    <citation type="submission" date="2016-10" db="EMBL/GenBank/DDBJ databases">
        <authorList>
            <person name="de Groot N.N."/>
        </authorList>
    </citation>
    <scope>NUCLEOTIDE SEQUENCE [LARGE SCALE GENOMIC DNA]</scope>
    <source>
        <strain evidence="2 4">DSM 2895</strain>
    </source>
</reference>
<reference evidence="1 3" key="1">
    <citation type="submission" date="2015-07" db="EMBL/GenBank/DDBJ databases">
        <title>Fjat-14205 dsm 2895.</title>
        <authorList>
            <person name="Liu B."/>
            <person name="Wang J."/>
            <person name="Zhu Y."/>
            <person name="Liu G."/>
            <person name="Chen Q."/>
            <person name="Chen Z."/>
            <person name="Lan J."/>
            <person name="Che J."/>
            <person name="Ge C."/>
            <person name="Shi H."/>
            <person name="Pan Z."/>
            <person name="Liu X."/>
        </authorList>
    </citation>
    <scope>NUCLEOTIDE SEQUENCE [LARGE SCALE GENOMIC DNA]</scope>
    <source>
        <strain evidence="1 3">DSM 2895</strain>
    </source>
</reference>
<protein>
    <submittedName>
        <fullName evidence="2">Transmembrane secretion effector</fullName>
    </submittedName>
</protein>
<dbReference type="Proteomes" id="UP000037269">
    <property type="component" value="Unassembled WGS sequence"/>
</dbReference>
<evidence type="ECO:0000313" key="4">
    <source>
        <dbReference type="Proteomes" id="UP000182836"/>
    </source>
</evidence>
<evidence type="ECO:0000313" key="2">
    <source>
        <dbReference type="EMBL" id="SDI85714.1"/>
    </source>
</evidence>
<dbReference type="GeneID" id="42309520"/>
<sequence>MHSIQVFAEYKVKPEMRDEYLHKVKDIATAMNHIGVDDFIVHEGVDQPGLFVEMFHVPTIEAYRKIKRKRCEEKAAIGEFWQSINDCIQGGTEKLHMWAFSPIDMNGSEE</sequence>
<dbReference type="OrthoDB" id="2967153at2"/>
<dbReference type="STRING" id="47500.AF333_30830"/>
<dbReference type="EMBL" id="LGUG01000013">
    <property type="protein sequence ID" value="KON84326.1"/>
    <property type="molecule type" value="Genomic_DNA"/>
</dbReference>
<keyword evidence="3" id="KW-1185">Reference proteome</keyword>
<keyword evidence="2" id="KW-0812">Transmembrane</keyword>
<dbReference type="AlphaFoldDB" id="A0A0D1XPE4"/>
<organism evidence="1 3">
    <name type="scientific">Aneurinibacillus migulanus</name>
    <name type="common">Bacillus migulanus</name>
    <dbReference type="NCBI Taxonomy" id="47500"/>
    <lineage>
        <taxon>Bacteria</taxon>
        <taxon>Bacillati</taxon>
        <taxon>Bacillota</taxon>
        <taxon>Bacilli</taxon>
        <taxon>Bacillales</taxon>
        <taxon>Paenibacillaceae</taxon>
        <taxon>Aneurinibacillus group</taxon>
        <taxon>Aneurinibacillus</taxon>
    </lineage>
</organism>
<evidence type="ECO:0000313" key="1">
    <source>
        <dbReference type="EMBL" id="KON84326.1"/>
    </source>
</evidence>